<comment type="similarity">
    <text evidence="3">In the C-terminal section; belongs to the flavodoxin reductase family.</text>
</comment>
<dbReference type="Pfam" id="PF21349">
    <property type="entry name" value="RUBY_RBDX"/>
    <property type="match status" value="1"/>
</dbReference>
<dbReference type="Pfam" id="PF01613">
    <property type="entry name" value="Flavin_Reduct"/>
    <property type="match status" value="1"/>
</dbReference>
<dbReference type="Pfam" id="PF12724">
    <property type="entry name" value="Flavodoxin_5"/>
    <property type="match status" value="1"/>
</dbReference>
<evidence type="ECO:0000256" key="1">
    <source>
        <dbReference type="ARBA" id="ARBA00001962"/>
    </source>
</evidence>
<dbReference type="SUPFAM" id="SSF52218">
    <property type="entry name" value="Flavoproteins"/>
    <property type="match status" value="1"/>
</dbReference>
<dbReference type="GO" id="GO:0016646">
    <property type="term" value="F:oxidoreductase activity, acting on the CH-NH group of donors, NAD or NADP as acceptor"/>
    <property type="evidence" value="ECO:0007669"/>
    <property type="project" value="UniProtKB-ARBA"/>
</dbReference>
<feature type="domain" description="Rubredoxin-like" evidence="9">
    <location>
        <begin position="559"/>
        <end position="595"/>
    </location>
</feature>
<dbReference type="InterPro" id="IPR024934">
    <property type="entry name" value="Rubredoxin-like_dom"/>
</dbReference>
<dbReference type="InterPro" id="IPR051285">
    <property type="entry name" value="NADH_oxidoreductase_modular"/>
</dbReference>
<dbReference type="CDD" id="cd07709">
    <property type="entry name" value="flavodiiron_proteins_MBL-fold"/>
    <property type="match status" value="1"/>
</dbReference>
<evidence type="ECO:0000256" key="6">
    <source>
        <dbReference type="ARBA" id="ARBA00022982"/>
    </source>
</evidence>
<dbReference type="InterPro" id="IPR008254">
    <property type="entry name" value="Flavodoxin/NO_synth"/>
</dbReference>
<dbReference type="GO" id="GO:0005506">
    <property type="term" value="F:iron ion binding"/>
    <property type="evidence" value="ECO:0007669"/>
    <property type="project" value="InterPro"/>
</dbReference>
<dbReference type="CDD" id="cd00350">
    <property type="entry name" value="rubredoxin_like"/>
    <property type="match status" value="1"/>
</dbReference>
<keyword evidence="6" id="KW-0249">Electron transport</keyword>
<dbReference type="AlphaFoldDB" id="A0A934WSR3"/>
<evidence type="ECO:0000313" key="10">
    <source>
        <dbReference type="EMBL" id="MBK6089258.1"/>
    </source>
</evidence>
<comment type="caution">
    <text evidence="10">The sequence shown here is derived from an EMBL/GenBank/DDBJ whole genome shotgun (WGS) entry which is preliminary data.</text>
</comment>
<evidence type="ECO:0000256" key="7">
    <source>
        <dbReference type="ARBA" id="ARBA00025633"/>
    </source>
</evidence>
<dbReference type="InterPro" id="IPR002563">
    <property type="entry name" value="Flavin_Rdtase-like_dom"/>
</dbReference>
<evidence type="ECO:0000313" key="11">
    <source>
        <dbReference type="Proteomes" id="UP000633365"/>
    </source>
</evidence>
<name>A0A934WSR3_9FIRM</name>
<dbReference type="PROSITE" id="PS50903">
    <property type="entry name" value="RUBREDOXIN_LIKE"/>
    <property type="match status" value="1"/>
</dbReference>
<dbReference type="GO" id="GO:0010181">
    <property type="term" value="F:FMN binding"/>
    <property type="evidence" value="ECO:0007669"/>
    <property type="project" value="InterPro"/>
</dbReference>
<dbReference type="Gene3D" id="2.20.28.10">
    <property type="match status" value="1"/>
</dbReference>
<sequence>MFITNDIKYIGVNDHDIDLFEGQYIVPNGMAYNSYAIIDEKVAVMDTVDQHFGKQWLDNLKSVIGDRKPDYLVVQHMEPDHSANIDNFLKAYPEAIVVSSQKAFNMMVNFFGTDYADRRIVVKEGDTLELGKHTLNFVGAPMVHWPEVLMTYDSTDKVLFSADGFGKFGALDVEEDWACEARRYYIGIVGKYGKQVQNVLKKAAGLEIGIICPLHGPVLSENLGYYLDLYNTWSSYGVETDGIMIAYTSVYGHTKKAVELLADKLREAGCPKVAVNDLAREDMAECVEDAFRYGKIILATTTYNADIFPFMREFINHLTERNFQNKTMGFIENGSWAPLAEKTMRKMLEGCKNITYTDNNVHILSAMNDENIAEIDALCEELTMDYVAMDGEKADKNDLTALFNIGYGLYVVTARDGDKDNGCIVNTVSQVTNTPNRIAVCINKKNLTHDMVAKTGTMNVNCLSTDAPFSVFEHFGFQSGRDVDKIIGEGILRSDNGVAFLGHYINSFMSLKVEQTVDLDTHSMFICSVTEARVITDVETMTYTYYQNNVKPKPETDGKKGWVCKVCGYVYEGEDIPDDFICPLCKHGVADFEPIE</sequence>
<dbReference type="Gene3D" id="3.60.15.10">
    <property type="entry name" value="Ribonuclease Z/Hydroxyacylglutathione hydrolase-like"/>
    <property type="match status" value="1"/>
</dbReference>
<gene>
    <name evidence="10" type="ORF">JKK62_11510</name>
</gene>
<dbReference type="InterPro" id="IPR045761">
    <property type="entry name" value="ODP_dom"/>
</dbReference>
<dbReference type="Gene3D" id="3.40.50.360">
    <property type="match status" value="1"/>
</dbReference>
<evidence type="ECO:0000259" key="8">
    <source>
        <dbReference type="PROSITE" id="PS50902"/>
    </source>
</evidence>
<evidence type="ECO:0000259" key="9">
    <source>
        <dbReference type="PROSITE" id="PS50903"/>
    </source>
</evidence>
<proteinExistence type="inferred from homology"/>
<protein>
    <submittedName>
        <fullName evidence="10">Flavin reductase</fullName>
    </submittedName>
</protein>
<dbReference type="SUPFAM" id="SSF56281">
    <property type="entry name" value="Metallo-hydrolase/oxidoreductase"/>
    <property type="match status" value="1"/>
</dbReference>
<dbReference type="EMBL" id="JAEQMG010000119">
    <property type="protein sequence ID" value="MBK6089258.1"/>
    <property type="molecule type" value="Genomic_DNA"/>
</dbReference>
<comment type="similarity">
    <text evidence="4">In the N-terminal section; belongs to the zinc metallo-hydrolase group 3 family.</text>
</comment>
<dbReference type="InterPro" id="IPR036866">
    <property type="entry name" value="RibonucZ/Hydroxyglut_hydro"/>
</dbReference>
<dbReference type="SUPFAM" id="SSF50475">
    <property type="entry name" value="FMN-binding split barrel"/>
    <property type="match status" value="1"/>
</dbReference>
<comment type="function">
    <text evidence="7">Mediates electron transfer from NADH to oxygen, reducing it to water. This modular protein has 3 redox cofactors, in other organisms the same activity requires 2 or 3 proteins.</text>
</comment>
<keyword evidence="11" id="KW-1185">Reference proteome</keyword>
<accession>A0A934WSR3</accession>
<dbReference type="InterPro" id="IPR048574">
    <property type="entry name" value="RUBY_RBDX"/>
</dbReference>
<dbReference type="InterPro" id="IPR026816">
    <property type="entry name" value="Flavodoxin_dom"/>
</dbReference>
<reference evidence="10" key="1">
    <citation type="submission" date="2021-01" db="EMBL/GenBank/DDBJ databases">
        <title>Genome public.</title>
        <authorList>
            <person name="Liu C."/>
            <person name="Sun Q."/>
        </authorList>
    </citation>
    <scope>NUCLEOTIDE SEQUENCE</scope>
    <source>
        <strain evidence="10">M6</strain>
    </source>
</reference>
<dbReference type="InterPro" id="IPR029039">
    <property type="entry name" value="Flavoprotein-like_sf"/>
</dbReference>
<dbReference type="GO" id="GO:0016651">
    <property type="term" value="F:oxidoreductase activity, acting on NAD(P)H"/>
    <property type="evidence" value="ECO:0007669"/>
    <property type="project" value="UniProtKB-ARBA"/>
</dbReference>
<dbReference type="Pfam" id="PF19583">
    <property type="entry name" value="ODP"/>
    <property type="match status" value="1"/>
</dbReference>
<organism evidence="10 11">
    <name type="scientific">Ruminococcus difficilis</name>
    <dbReference type="NCBI Taxonomy" id="2763069"/>
    <lineage>
        <taxon>Bacteria</taxon>
        <taxon>Bacillati</taxon>
        <taxon>Bacillota</taxon>
        <taxon>Clostridia</taxon>
        <taxon>Eubacteriales</taxon>
        <taxon>Oscillospiraceae</taxon>
        <taxon>Ruminococcus</taxon>
    </lineage>
</organism>
<dbReference type="PANTHER" id="PTHR32145:SF20">
    <property type="entry name" value="FLAVOPROTEIN"/>
    <property type="match status" value="1"/>
</dbReference>
<comment type="cofactor">
    <cofactor evidence="2">
        <name>Fe(3+)</name>
        <dbReference type="ChEBI" id="CHEBI:29034"/>
    </cofactor>
</comment>
<evidence type="ECO:0000256" key="3">
    <source>
        <dbReference type="ARBA" id="ARBA00006098"/>
    </source>
</evidence>
<dbReference type="InterPro" id="IPR012349">
    <property type="entry name" value="Split_barrel_FMN-bd"/>
</dbReference>
<dbReference type="SMART" id="SM00849">
    <property type="entry name" value="Lactamase_B"/>
    <property type="match status" value="1"/>
</dbReference>
<evidence type="ECO:0000256" key="4">
    <source>
        <dbReference type="ARBA" id="ARBA00007121"/>
    </source>
</evidence>
<dbReference type="PANTHER" id="PTHR32145">
    <property type="entry name" value="DIFLAVIN FLAVOPROTEIN A 2-RELATED"/>
    <property type="match status" value="1"/>
</dbReference>
<dbReference type="PROSITE" id="PS50902">
    <property type="entry name" value="FLAVODOXIN_LIKE"/>
    <property type="match status" value="1"/>
</dbReference>
<comment type="cofactor">
    <cofactor evidence="1">
        <name>Fe cation</name>
        <dbReference type="ChEBI" id="CHEBI:24875"/>
    </cofactor>
</comment>
<evidence type="ECO:0000256" key="2">
    <source>
        <dbReference type="ARBA" id="ARBA00001965"/>
    </source>
</evidence>
<dbReference type="Gene3D" id="2.30.110.10">
    <property type="entry name" value="Electron Transport, Fmn-binding Protein, Chain A"/>
    <property type="match status" value="1"/>
</dbReference>
<keyword evidence="5" id="KW-0813">Transport</keyword>
<dbReference type="InterPro" id="IPR001279">
    <property type="entry name" value="Metallo-B-lactamas"/>
</dbReference>
<dbReference type="SUPFAM" id="SSF57802">
    <property type="entry name" value="Rubredoxin-like"/>
    <property type="match status" value="1"/>
</dbReference>
<dbReference type="SMART" id="SM00903">
    <property type="entry name" value="Flavin_Reduct"/>
    <property type="match status" value="1"/>
</dbReference>
<feature type="domain" description="Flavodoxin-like" evidence="8">
    <location>
        <begin position="243"/>
        <end position="383"/>
    </location>
</feature>
<evidence type="ECO:0000256" key="5">
    <source>
        <dbReference type="ARBA" id="ARBA00022448"/>
    </source>
</evidence>
<dbReference type="Proteomes" id="UP000633365">
    <property type="component" value="Unassembled WGS sequence"/>
</dbReference>